<protein>
    <submittedName>
        <fullName evidence="2">Uncharacterized protein</fullName>
    </submittedName>
</protein>
<feature type="compositionally biased region" description="Basic and acidic residues" evidence="1">
    <location>
        <begin position="135"/>
        <end position="144"/>
    </location>
</feature>
<evidence type="ECO:0000313" key="2">
    <source>
        <dbReference type="EMBL" id="THU98161.1"/>
    </source>
</evidence>
<feature type="region of interest" description="Disordered" evidence="1">
    <location>
        <begin position="68"/>
        <end position="87"/>
    </location>
</feature>
<proteinExistence type="predicted"/>
<keyword evidence="3" id="KW-1185">Reference proteome</keyword>
<dbReference type="EMBL" id="ML179141">
    <property type="protein sequence ID" value="THU98161.1"/>
    <property type="molecule type" value="Genomic_DNA"/>
</dbReference>
<reference evidence="2 3" key="1">
    <citation type="journal article" date="2019" name="Nat. Ecol. Evol.">
        <title>Megaphylogeny resolves global patterns of mushroom evolution.</title>
        <authorList>
            <person name="Varga T."/>
            <person name="Krizsan K."/>
            <person name="Foldi C."/>
            <person name="Dima B."/>
            <person name="Sanchez-Garcia M."/>
            <person name="Sanchez-Ramirez S."/>
            <person name="Szollosi G.J."/>
            <person name="Szarkandi J.G."/>
            <person name="Papp V."/>
            <person name="Albert L."/>
            <person name="Andreopoulos W."/>
            <person name="Angelini C."/>
            <person name="Antonin V."/>
            <person name="Barry K.W."/>
            <person name="Bougher N.L."/>
            <person name="Buchanan P."/>
            <person name="Buyck B."/>
            <person name="Bense V."/>
            <person name="Catcheside P."/>
            <person name="Chovatia M."/>
            <person name="Cooper J."/>
            <person name="Damon W."/>
            <person name="Desjardin D."/>
            <person name="Finy P."/>
            <person name="Geml J."/>
            <person name="Haridas S."/>
            <person name="Hughes K."/>
            <person name="Justo A."/>
            <person name="Karasinski D."/>
            <person name="Kautmanova I."/>
            <person name="Kiss B."/>
            <person name="Kocsube S."/>
            <person name="Kotiranta H."/>
            <person name="LaButti K.M."/>
            <person name="Lechner B.E."/>
            <person name="Liimatainen K."/>
            <person name="Lipzen A."/>
            <person name="Lukacs Z."/>
            <person name="Mihaltcheva S."/>
            <person name="Morgado L.N."/>
            <person name="Niskanen T."/>
            <person name="Noordeloos M.E."/>
            <person name="Ohm R.A."/>
            <person name="Ortiz-Santana B."/>
            <person name="Ovrebo C."/>
            <person name="Racz N."/>
            <person name="Riley R."/>
            <person name="Savchenko A."/>
            <person name="Shiryaev A."/>
            <person name="Soop K."/>
            <person name="Spirin V."/>
            <person name="Szebenyi C."/>
            <person name="Tomsovsky M."/>
            <person name="Tulloss R.E."/>
            <person name="Uehling J."/>
            <person name="Grigoriev I.V."/>
            <person name="Vagvolgyi C."/>
            <person name="Papp T."/>
            <person name="Martin F.M."/>
            <person name="Miettinen O."/>
            <person name="Hibbett D.S."/>
            <person name="Nagy L.G."/>
        </authorList>
    </citation>
    <scope>NUCLEOTIDE SEQUENCE [LARGE SCALE GENOMIC DNA]</scope>
    <source>
        <strain evidence="2 3">CBS 962.96</strain>
    </source>
</reference>
<dbReference type="Proteomes" id="UP000297245">
    <property type="component" value="Unassembled WGS sequence"/>
</dbReference>
<feature type="compositionally biased region" description="Basic and acidic residues" evidence="1">
    <location>
        <begin position="78"/>
        <end position="87"/>
    </location>
</feature>
<feature type="region of interest" description="Disordered" evidence="1">
    <location>
        <begin position="130"/>
        <end position="157"/>
    </location>
</feature>
<accession>A0A4S8M7V3</accession>
<evidence type="ECO:0000313" key="3">
    <source>
        <dbReference type="Proteomes" id="UP000297245"/>
    </source>
</evidence>
<sequence>MEEGVQLIEIHEIDEIGRVKTEWYSMKEKIRKHENGKEQDTYDGGPKWCSKTEDEGLKKVSELKMAKKRNGGEGGIKSSREFEERESGRLHSSSSVIGFKGRVASYHQPLIGLKARRVVKDYWNFNPGLRLSSKSRPEERMKERGKGKRLSKGSDISRKRKRIVVDTEDEIAIDLKAEVEQAAYTAFKTTKNAPKQIYTSRPIHLPAPESNTRLNAYPGDGNDSRYIRRKEKKVYGRRLLFDVGRNDS</sequence>
<dbReference type="AlphaFoldDB" id="A0A4S8M7V3"/>
<organism evidence="2 3">
    <name type="scientific">Dendrothele bispora (strain CBS 962.96)</name>
    <dbReference type="NCBI Taxonomy" id="1314807"/>
    <lineage>
        <taxon>Eukaryota</taxon>
        <taxon>Fungi</taxon>
        <taxon>Dikarya</taxon>
        <taxon>Basidiomycota</taxon>
        <taxon>Agaricomycotina</taxon>
        <taxon>Agaricomycetes</taxon>
        <taxon>Agaricomycetidae</taxon>
        <taxon>Agaricales</taxon>
        <taxon>Agaricales incertae sedis</taxon>
        <taxon>Dendrothele</taxon>
    </lineage>
</organism>
<evidence type="ECO:0000256" key="1">
    <source>
        <dbReference type="SAM" id="MobiDB-lite"/>
    </source>
</evidence>
<gene>
    <name evidence="2" type="ORF">K435DRAFT_795908</name>
</gene>
<name>A0A4S8M7V3_DENBC</name>